<comment type="similarity">
    <text evidence="1">Belongs to the glycosyltransferase 2 family.</text>
</comment>
<gene>
    <name evidence="5" type="ORF">NEISUBOT_03050</name>
</gene>
<dbReference type="AlphaFoldDB" id="A0A9W5ISN5"/>
<comment type="caution">
    <text evidence="5">The sequence shown here is derived from an EMBL/GenBank/DDBJ whole genome shotgun (WGS) entry which is preliminary data.</text>
</comment>
<sequence length="309" mass="35741">MKLAVILPAYCAEAYLPECLDSVLNQTFRDFFVIAINDASTDKTGEILEAYAAKDSRLQVFHLPENRGEPFACQFAMDMLKDVKVEYVARMDADDICALDRFEKQIQFLDSHPEIDIVGSQATIFFDDQTGREPVLSDLPLLDKDIKAFLSFAAQNMFNPTTMWRHDSIKNLGINYTATETAPDFHMWVQCALHGKTFANLPESLLSYRIHTNQESKKRDKINRSVQYTMELWISHLFPDLNATEVTLLSRILYEKQLRLTTEELKTIFAAYDRISKDRSISLFGEDRNTMFDMIDNFFNFLKSRLKFT</sequence>
<keyword evidence="3 5" id="KW-0808">Transferase</keyword>
<dbReference type="InterPro" id="IPR001173">
    <property type="entry name" value="Glyco_trans_2-like"/>
</dbReference>
<accession>A0A9W5ISN5</accession>
<evidence type="ECO:0000256" key="3">
    <source>
        <dbReference type="ARBA" id="ARBA00022679"/>
    </source>
</evidence>
<name>A0A9W5ISN5_NEISU</name>
<evidence type="ECO:0000256" key="2">
    <source>
        <dbReference type="ARBA" id="ARBA00022676"/>
    </source>
</evidence>
<dbReference type="Proteomes" id="UP000004621">
    <property type="component" value="Unassembled WGS sequence"/>
</dbReference>
<keyword evidence="2 5" id="KW-0328">Glycosyltransferase</keyword>
<evidence type="ECO:0000256" key="1">
    <source>
        <dbReference type="ARBA" id="ARBA00006739"/>
    </source>
</evidence>
<dbReference type="GO" id="GO:0016757">
    <property type="term" value="F:glycosyltransferase activity"/>
    <property type="evidence" value="ECO:0007669"/>
    <property type="project" value="UniProtKB-KW"/>
</dbReference>
<dbReference type="EMBL" id="ACEO02000001">
    <property type="protein sequence ID" value="EFC53053.1"/>
    <property type="molecule type" value="Genomic_DNA"/>
</dbReference>
<dbReference type="PANTHER" id="PTHR43685">
    <property type="entry name" value="GLYCOSYLTRANSFERASE"/>
    <property type="match status" value="1"/>
</dbReference>
<dbReference type="InterPro" id="IPR050834">
    <property type="entry name" value="Glycosyltransf_2"/>
</dbReference>
<dbReference type="RefSeq" id="WP_004518819.1">
    <property type="nucleotide sequence ID" value="NZ_ACEO02000001.1"/>
</dbReference>
<dbReference type="EC" id="2.4.-.-" evidence="5"/>
<evidence type="ECO:0000313" key="5">
    <source>
        <dbReference type="EMBL" id="EFC53053.1"/>
    </source>
</evidence>
<dbReference type="InterPro" id="IPR029044">
    <property type="entry name" value="Nucleotide-diphossugar_trans"/>
</dbReference>
<dbReference type="PANTHER" id="PTHR43685:SF5">
    <property type="entry name" value="GLYCOSYLTRANSFERASE EPSE-RELATED"/>
    <property type="match status" value="1"/>
</dbReference>
<reference evidence="5 6" key="1">
    <citation type="submission" date="2010-01" db="EMBL/GenBank/DDBJ databases">
        <authorList>
            <person name="Weinstock G."/>
            <person name="Sodergren E."/>
            <person name="Clifton S."/>
            <person name="Fulton L."/>
            <person name="Fulton B."/>
            <person name="Courtney L."/>
            <person name="Fronick C."/>
            <person name="Harrison M."/>
            <person name="Strong C."/>
            <person name="Farmer C."/>
            <person name="Delahaunty K."/>
            <person name="Markovic C."/>
            <person name="Hall O."/>
            <person name="Minx P."/>
            <person name="Tomlinson C."/>
            <person name="Mitreva M."/>
            <person name="Nelson J."/>
            <person name="Hou S."/>
            <person name="Wollam A."/>
            <person name="Pepin K.H."/>
            <person name="Johnson M."/>
            <person name="Bhonagiri V."/>
            <person name="Nash W.E."/>
            <person name="Warren W."/>
            <person name="Chinwalla A."/>
            <person name="Mardis E.R."/>
            <person name="Wilson R.K."/>
        </authorList>
    </citation>
    <scope>NUCLEOTIDE SEQUENCE [LARGE SCALE GENOMIC DNA]</scope>
    <source>
        <strain evidence="5 6">NJ9703</strain>
    </source>
</reference>
<evidence type="ECO:0000313" key="6">
    <source>
        <dbReference type="Proteomes" id="UP000004621"/>
    </source>
</evidence>
<organism evidence="5 6">
    <name type="scientific">Neisseria subflava NJ9703</name>
    <dbReference type="NCBI Taxonomy" id="546268"/>
    <lineage>
        <taxon>Bacteria</taxon>
        <taxon>Pseudomonadati</taxon>
        <taxon>Pseudomonadota</taxon>
        <taxon>Betaproteobacteria</taxon>
        <taxon>Neisseriales</taxon>
        <taxon>Neisseriaceae</taxon>
        <taxon>Neisseria</taxon>
    </lineage>
</organism>
<proteinExistence type="inferred from homology"/>
<dbReference type="SUPFAM" id="SSF53448">
    <property type="entry name" value="Nucleotide-diphospho-sugar transferases"/>
    <property type="match status" value="1"/>
</dbReference>
<dbReference type="Pfam" id="PF00535">
    <property type="entry name" value="Glycos_transf_2"/>
    <property type="match status" value="1"/>
</dbReference>
<evidence type="ECO:0000259" key="4">
    <source>
        <dbReference type="Pfam" id="PF00535"/>
    </source>
</evidence>
<dbReference type="Gene3D" id="3.90.550.10">
    <property type="entry name" value="Spore Coat Polysaccharide Biosynthesis Protein SpsA, Chain A"/>
    <property type="match status" value="1"/>
</dbReference>
<protein>
    <submittedName>
        <fullName evidence="5">Glycosyltransferase, group 2 family protein</fullName>
        <ecNumber evidence="5">2.4.-.-</ecNumber>
    </submittedName>
</protein>
<feature type="domain" description="Glycosyltransferase 2-like" evidence="4">
    <location>
        <begin position="5"/>
        <end position="133"/>
    </location>
</feature>